<protein>
    <submittedName>
        <fullName evidence="3">Uncharacterized protein</fullName>
    </submittedName>
</protein>
<keyword evidence="2" id="KW-0812">Transmembrane</keyword>
<proteinExistence type="predicted"/>
<feature type="transmembrane region" description="Helical" evidence="2">
    <location>
        <begin position="129"/>
        <end position="150"/>
    </location>
</feature>
<keyword evidence="2" id="KW-0472">Membrane</keyword>
<comment type="caution">
    <text evidence="3">The sequence shown here is derived from an EMBL/GenBank/DDBJ whole genome shotgun (WGS) entry which is preliminary data.</text>
</comment>
<dbReference type="Proteomes" id="UP000431901">
    <property type="component" value="Unassembled WGS sequence"/>
</dbReference>
<evidence type="ECO:0000313" key="4">
    <source>
        <dbReference type="Proteomes" id="UP000431901"/>
    </source>
</evidence>
<accession>A0A6I4WI51</accession>
<reference evidence="3 4" key="1">
    <citation type="submission" date="2019-12" db="EMBL/GenBank/DDBJ databases">
        <title>Nocardia macrotermitis sp. nov. and Nocardia aurantia sp. nov., isolated from the gut of the fungus growing-termite Macrotermes natalensis.</title>
        <authorList>
            <person name="Christine B."/>
            <person name="Rene B."/>
        </authorList>
    </citation>
    <scope>NUCLEOTIDE SEQUENCE [LARGE SCALE GENOMIC DNA]</scope>
    <source>
        <strain evidence="3 4">DSM 102126</strain>
    </source>
</reference>
<evidence type="ECO:0000313" key="3">
    <source>
        <dbReference type="EMBL" id="MXQ68025.1"/>
    </source>
</evidence>
<dbReference type="AlphaFoldDB" id="A0A6I4WI51"/>
<evidence type="ECO:0000256" key="1">
    <source>
        <dbReference type="SAM" id="MobiDB-lite"/>
    </source>
</evidence>
<gene>
    <name evidence="3" type="ORF">GQ466_28820</name>
</gene>
<name>A0A6I4WI51_9ACTN</name>
<feature type="transmembrane region" description="Helical" evidence="2">
    <location>
        <begin position="68"/>
        <end position="91"/>
    </location>
</feature>
<dbReference type="OrthoDB" id="3481760at2"/>
<organism evidence="3 4">
    <name type="scientific">Actinomadura rayongensis</name>
    <dbReference type="NCBI Taxonomy" id="1429076"/>
    <lineage>
        <taxon>Bacteria</taxon>
        <taxon>Bacillati</taxon>
        <taxon>Actinomycetota</taxon>
        <taxon>Actinomycetes</taxon>
        <taxon>Streptosporangiales</taxon>
        <taxon>Thermomonosporaceae</taxon>
        <taxon>Actinomadura</taxon>
    </lineage>
</organism>
<sequence length="152" mass="17031">MTVHLWPRRGEAEPAHPGDTVVAPPAQRRPWRRGAHARTVPVPGGDTPPPPVVERPRRRWRRHGSNPVSMAISAAGWAAALILLLGMLLVWSDANPGNVLVDRTLDVGRWLATPFHDLFTRRDPDEQLYINWGIAAVAYYAVSRIVAWLVRF</sequence>
<keyword evidence="2" id="KW-1133">Transmembrane helix</keyword>
<keyword evidence="4" id="KW-1185">Reference proteome</keyword>
<evidence type="ECO:0000256" key="2">
    <source>
        <dbReference type="SAM" id="Phobius"/>
    </source>
</evidence>
<dbReference type="RefSeq" id="WP_161106216.1">
    <property type="nucleotide sequence ID" value="NZ_JBHLYI010000021.1"/>
</dbReference>
<dbReference type="EMBL" id="WUTW01000010">
    <property type="protein sequence ID" value="MXQ68025.1"/>
    <property type="molecule type" value="Genomic_DNA"/>
</dbReference>
<feature type="region of interest" description="Disordered" evidence="1">
    <location>
        <begin position="1"/>
        <end position="60"/>
    </location>
</feature>